<gene>
    <name evidence="2" type="ORF">DV520_10770</name>
</gene>
<proteinExistence type="predicted"/>
<feature type="signal peptide" evidence="1">
    <location>
        <begin position="1"/>
        <end position="22"/>
    </location>
</feature>
<keyword evidence="1" id="KW-0732">Signal</keyword>
<comment type="caution">
    <text evidence="2">The sequence shown here is derived from an EMBL/GenBank/DDBJ whole genome shotgun (WGS) entry which is preliminary data.</text>
</comment>
<feature type="chain" id="PRO_5039663492" evidence="1">
    <location>
        <begin position="23"/>
        <end position="338"/>
    </location>
</feature>
<dbReference type="SUPFAM" id="SSF53822">
    <property type="entry name" value="Periplasmic binding protein-like I"/>
    <property type="match status" value="1"/>
</dbReference>
<dbReference type="AlphaFoldDB" id="A0A3E2B154"/>
<evidence type="ECO:0000313" key="3">
    <source>
        <dbReference type="Proteomes" id="UP000260649"/>
    </source>
</evidence>
<dbReference type="PROSITE" id="PS51257">
    <property type="entry name" value="PROKAR_LIPOPROTEIN"/>
    <property type="match status" value="1"/>
</dbReference>
<organism evidence="2 3">
    <name type="scientific">Evtepia gabavorous</name>
    <dbReference type="NCBI Taxonomy" id="2211183"/>
    <lineage>
        <taxon>Bacteria</taxon>
        <taxon>Bacillati</taxon>
        <taxon>Bacillota</taxon>
        <taxon>Clostridia</taxon>
        <taxon>Eubacteriales</taxon>
        <taxon>Evtepia</taxon>
    </lineage>
</organism>
<dbReference type="Proteomes" id="UP000260649">
    <property type="component" value="Unassembled WGS sequence"/>
</dbReference>
<dbReference type="OrthoDB" id="9776955at2"/>
<reference evidence="2 3" key="1">
    <citation type="submission" date="2018-07" db="EMBL/GenBank/DDBJ databases">
        <title>GABA Modulating Bacteria of the Human Gut Microbiota.</title>
        <authorList>
            <person name="Strandwitz P."/>
            <person name="Kim K.H."/>
            <person name="Terekhova D."/>
            <person name="Liu J.K."/>
            <person name="Sharma A."/>
            <person name="Levering J."/>
            <person name="Mcdonald D."/>
            <person name="Dietrich D."/>
            <person name="Ramadhar T.R."/>
            <person name="Lekbua A."/>
            <person name="Mroue N."/>
            <person name="Liston C."/>
            <person name="Stewart E.J."/>
            <person name="Dubin M.J."/>
            <person name="Zengler K."/>
            <person name="Knight R."/>
            <person name="Gilbert J.A."/>
            <person name="Clardy J."/>
            <person name="Lewis K."/>
        </authorList>
    </citation>
    <scope>NUCLEOTIDE SEQUENCE [LARGE SCALE GENOMIC DNA]</scope>
    <source>
        <strain evidence="2 3">KLE1738</strain>
    </source>
</reference>
<dbReference type="Gene3D" id="3.40.50.2300">
    <property type="match status" value="2"/>
</dbReference>
<dbReference type="GeneID" id="97996218"/>
<dbReference type="InterPro" id="IPR007487">
    <property type="entry name" value="ABC_transpt-TYRBP-like"/>
</dbReference>
<sequence>MKKKVFATVLAGMMALSLTACGNADSTAPEENGSGTQTAAGSYTVGICQQMQHAALDSATQGFQDKLKELITADGGEVEFEVENASGESANCASIINGFVSSNVDLIMANATASLQAAQAGTADIPILGTSVTDYATALGMDNWTGTTGTNISGTADLAPLDKQADMIQELFPDAKTVGLLYCSAEPNSSYQVGVIKPLLEEMGYTCTEYAFADSNDVASVTTSACASSDVIYIPTDNTAASCTEAIRNVVVPAGVPVVAGEQGICSGCGVATLSIDYYELGQLTGEMAYDILVNGKDPGTMEIQSLPTATKMYNPSVCEELNITPPEGYTAIETTAE</sequence>
<dbReference type="InterPro" id="IPR028082">
    <property type="entry name" value="Peripla_BP_I"/>
</dbReference>
<accession>A0A3E2B154</accession>
<dbReference type="CDD" id="cd06325">
    <property type="entry name" value="PBP1_ABC_unchar_transporter"/>
    <property type="match status" value="1"/>
</dbReference>
<evidence type="ECO:0000313" key="2">
    <source>
        <dbReference type="EMBL" id="RFT05788.1"/>
    </source>
</evidence>
<name>A0A3E2B154_9FIRM</name>
<evidence type="ECO:0000256" key="1">
    <source>
        <dbReference type="SAM" id="SignalP"/>
    </source>
</evidence>
<keyword evidence="3" id="KW-1185">Reference proteome</keyword>
<dbReference type="EMBL" id="QQRQ01000028">
    <property type="protein sequence ID" value="RFT05788.1"/>
    <property type="molecule type" value="Genomic_DNA"/>
</dbReference>
<dbReference type="RefSeq" id="WP_021918743.1">
    <property type="nucleotide sequence ID" value="NZ_CAKXKJ010000040.1"/>
</dbReference>
<dbReference type="Pfam" id="PF04392">
    <property type="entry name" value="ABC_sub_bind"/>
    <property type="match status" value="1"/>
</dbReference>
<dbReference type="PANTHER" id="PTHR35271:SF1">
    <property type="entry name" value="ABC TRANSPORTER, SUBSTRATE-BINDING LIPOPROTEIN"/>
    <property type="match status" value="1"/>
</dbReference>
<protein>
    <submittedName>
        <fullName evidence="2">ABC transporter substrate-binding protein</fullName>
    </submittedName>
</protein>
<dbReference type="PANTHER" id="PTHR35271">
    <property type="entry name" value="ABC TRANSPORTER, SUBSTRATE-BINDING LIPOPROTEIN-RELATED"/>
    <property type="match status" value="1"/>
</dbReference>